<dbReference type="EMBL" id="CP015839">
    <property type="protein sequence ID" value="ANG65058.1"/>
    <property type="molecule type" value="Genomic_DNA"/>
</dbReference>
<dbReference type="PANTHER" id="PTHR48086">
    <property type="entry name" value="SODIUM/PROLINE SYMPORTER-RELATED"/>
    <property type="match status" value="1"/>
</dbReference>
<dbReference type="Gene3D" id="1.20.1730.10">
    <property type="entry name" value="Sodium/glucose cotransporter"/>
    <property type="match status" value="1"/>
</dbReference>
<feature type="transmembrane region" description="Helical" evidence="9">
    <location>
        <begin position="150"/>
        <end position="170"/>
    </location>
</feature>
<keyword evidence="3" id="KW-0813">Transport</keyword>
<evidence type="ECO:0000256" key="3">
    <source>
        <dbReference type="ARBA" id="ARBA00022448"/>
    </source>
</evidence>
<gene>
    <name evidence="10" type="ORF">A8C75_01760</name>
</gene>
<dbReference type="AlphaFoldDB" id="A0A1A9F587"/>
<evidence type="ECO:0000313" key="11">
    <source>
        <dbReference type="Proteomes" id="UP000078070"/>
    </source>
</evidence>
<evidence type="ECO:0000313" key="10">
    <source>
        <dbReference type="EMBL" id="ANG65058.1"/>
    </source>
</evidence>
<organism evidence="10 11">
    <name type="scientific">Marinobacterium aestuarii</name>
    <dbReference type="NCBI Taxonomy" id="1821621"/>
    <lineage>
        <taxon>Bacteria</taxon>
        <taxon>Pseudomonadati</taxon>
        <taxon>Pseudomonadota</taxon>
        <taxon>Gammaproteobacteria</taxon>
        <taxon>Oceanospirillales</taxon>
        <taxon>Oceanospirillaceae</taxon>
        <taxon>Marinobacterium</taxon>
    </lineage>
</organism>
<feature type="transmembrane region" description="Helical" evidence="9">
    <location>
        <begin position="349"/>
        <end position="368"/>
    </location>
</feature>
<dbReference type="PANTHER" id="PTHR48086:SF7">
    <property type="entry name" value="SODIUM-SOLUTE SYMPORTER-RELATED"/>
    <property type="match status" value="1"/>
</dbReference>
<evidence type="ECO:0000256" key="4">
    <source>
        <dbReference type="ARBA" id="ARBA00022692"/>
    </source>
</evidence>
<dbReference type="PROSITE" id="PS50283">
    <property type="entry name" value="NA_SOLUT_SYMP_3"/>
    <property type="match status" value="1"/>
</dbReference>
<evidence type="ECO:0000256" key="8">
    <source>
        <dbReference type="RuleBase" id="RU362091"/>
    </source>
</evidence>
<evidence type="ECO:0000256" key="9">
    <source>
        <dbReference type="SAM" id="Phobius"/>
    </source>
</evidence>
<dbReference type="KEGG" id="mars:A8C75_01760"/>
<evidence type="ECO:0000256" key="6">
    <source>
        <dbReference type="ARBA" id="ARBA00022989"/>
    </source>
</evidence>
<dbReference type="GO" id="GO:0015293">
    <property type="term" value="F:symporter activity"/>
    <property type="evidence" value="ECO:0007669"/>
    <property type="project" value="UniProtKB-KW"/>
</dbReference>
<reference evidence="11" key="1">
    <citation type="submission" date="2016-05" db="EMBL/GenBank/DDBJ databases">
        <authorList>
            <person name="Baek K."/>
            <person name="Yang S.-J."/>
        </authorList>
    </citation>
    <scope>NUCLEOTIDE SEQUENCE [LARGE SCALE GENOMIC DNA]</scope>
    <source>
        <strain evidence="11">ST58-10</strain>
    </source>
</reference>
<dbReference type="InterPro" id="IPR001734">
    <property type="entry name" value="Na/solute_symporter"/>
</dbReference>
<evidence type="ECO:0000256" key="1">
    <source>
        <dbReference type="ARBA" id="ARBA00004141"/>
    </source>
</evidence>
<dbReference type="STRING" id="1821621.A8C75_01760"/>
<keyword evidence="6 9" id="KW-1133">Transmembrane helix</keyword>
<evidence type="ECO:0000256" key="2">
    <source>
        <dbReference type="ARBA" id="ARBA00006434"/>
    </source>
</evidence>
<name>A0A1A9F587_9GAMM</name>
<reference evidence="10 11" key="2">
    <citation type="journal article" date="2018" name="Int. J. Syst. Evol. Microbiol.">
        <title>Marinobacterium aestuarii sp. nov., a benzene-degrading marine bacterium isolated from estuary sediment.</title>
        <authorList>
            <person name="Bae S.S."/>
            <person name="Jung J."/>
            <person name="Chung D."/>
            <person name="Baek K."/>
        </authorList>
    </citation>
    <scope>NUCLEOTIDE SEQUENCE [LARGE SCALE GENOMIC DNA]</scope>
    <source>
        <strain evidence="10 11">ST58-10</strain>
    </source>
</reference>
<feature type="transmembrane region" description="Helical" evidence="9">
    <location>
        <begin position="374"/>
        <end position="396"/>
    </location>
</feature>
<feature type="transmembrane region" description="Helical" evidence="9">
    <location>
        <begin position="66"/>
        <end position="87"/>
    </location>
</feature>
<proteinExistence type="inferred from homology"/>
<evidence type="ECO:0000256" key="7">
    <source>
        <dbReference type="ARBA" id="ARBA00023136"/>
    </source>
</evidence>
<sequence>MLGLAGYFVLLIYIGYSSAKKVKSSADFAVAGNRIIWPILFATLAASFLGGGASMGRASKAFEDGYAFMFAATAFPIATVLSGLYIAPRLKRYVNAQTIGDIMEQHFGAPARLFTGLFSLVFCVGILGAQALAVGTVFNAVLGIEVSSGILLGMAVVLIYSTLGGLWAVIQTDVVQFLLLAIFLPVTMVVGVQAVGGPAELISRLPEGHFSLMGDYSAAMFISIFIAFLLGETLVPPYTQRALAAPDAGNARLGYSLAGVFGFLFYFVTTTIGLVALVLYPDISPDQALPALIRSLLPVGVTGLVLAALLAVVMSTADSYLNSAAVIFVRDIYQRFIDPGVTERRRLRIERWVNLLIGIGAVIFALYASSIIDALLLSYSLWAPTVLIPFVAGVLFDLKCSRSAISAMLAGALVTLIWQSAPQDLQAFTGVSALMAGVLANGLVFTLVYRLNRAAGANPESSF</sequence>
<dbReference type="InterPro" id="IPR038377">
    <property type="entry name" value="Na/Glc_symporter_sf"/>
</dbReference>
<protein>
    <submittedName>
        <fullName evidence="10">Sodium:solute symporter</fullName>
    </submittedName>
</protein>
<comment type="similarity">
    <text evidence="2 8">Belongs to the sodium:solute symporter (SSF) (TC 2.A.21) family.</text>
</comment>
<feature type="transmembrane region" description="Helical" evidence="9">
    <location>
        <begin position="176"/>
        <end position="195"/>
    </location>
</feature>
<dbReference type="Pfam" id="PF00474">
    <property type="entry name" value="SSF"/>
    <property type="match status" value="1"/>
</dbReference>
<evidence type="ECO:0000256" key="5">
    <source>
        <dbReference type="ARBA" id="ARBA00022847"/>
    </source>
</evidence>
<comment type="subcellular location">
    <subcellularLocation>
        <location evidence="1">Membrane</location>
        <topology evidence="1">Multi-pass membrane protein</topology>
    </subcellularLocation>
</comment>
<feature type="transmembrane region" description="Helical" evidence="9">
    <location>
        <begin position="427"/>
        <end position="449"/>
    </location>
</feature>
<dbReference type="CDD" id="cd10322">
    <property type="entry name" value="SLC5sbd"/>
    <property type="match status" value="1"/>
</dbReference>
<keyword evidence="11" id="KW-1185">Reference proteome</keyword>
<dbReference type="InterPro" id="IPR050277">
    <property type="entry name" value="Sodium:Solute_Symporter"/>
</dbReference>
<accession>A0A1A9F587</accession>
<keyword evidence="7 9" id="KW-0472">Membrane</keyword>
<feature type="transmembrane region" description="Helical" evidence="9">
    <location>
        <begin position="113"/>
        <end position="138"/>
    </location>
</feature>
<dbReference type="Proteomes" id="UP000078070">
    <property type="component" value="Chromosome"/>
</dbReference>
<dbReference type="GO" id="GO:0005886">
    <property type="term" value="C:plasma membrane"/>
    <property type="evidence" value="ECO:0007669"/>
    <property type="project" value="TreeGrafter"/>
</dbReference>
<feature type="transmembrane region" description="Helical" evidence="9">
    <location>
        <begin position="255"/>
        <end position="280"/>
    </location>
</feature>
<keyword evidence="5" id="KW-0769">Symport</keyword>
<feature type="transmembrane region" description="Helical" evidence="9">
    <location>
        <begin position="216"/>
        <end position="235"/>
    </location>
</feature>
<feature type="transmembrane region" description="Helical" evidence="9">
    <location>
        <begin position="403"/>
        <end position="421"/>
    </location>
</feature>
<feature type="transmembrane region" description="Helical" evidence="9">
    <location>
        <begin position="35"/>
        <end position="54"/>
    </location>
</feature>
<feature type="transmembrane region" description="Helical" evidence="9">
    <location>
        <begin position="292"/>
        <end position="314"/>
    </location>
</feature>
<keyword evidence="4 9" id="KW-0812">Transmembrane</keyword>